<accession>A0A9D1A1U6</accession>
<dbReference type="PANTHER" id="PTHR32120:SF10">
    <property type="entry name" value="SMALL RIBOSOMAL SUBUNIT BIOGENESIS GTPASE RSGA"/>
    <property type="match status" value="1"/>
</dbReference>
<keyword evidence="2" id="KW-0547">Nucleotide-binding</keyword>
<dbReference type="GO" id="GO:0005737">
    <property type="term" value="C:cytoplasm"/>
    <property type="evidence" value="ECO:0007669"/>
    <property type="project" value="UniProtKB-SubCell"/>
</dbReference>
<evidence type="ECO:0000256" key="3">
    <source>
        <dbReference type="SAM" id="MobiDB-lite"/>
    </source>
</evidence>
<feature type="binding site" evidence="2">
    <location>
        <position position="259"/>
    </location>
    <ligand>
        <name>Zn(2+)</name>
        <dbReference type="ChEBI" id="CHEBI:29105"/>
    </ligand>
</feature>
<dbReference type="PROSITE" id="PS50936">
    <property type="entry name" value="ENGC_GTPASE"/>
    <property type="match status" value="1"/>
</dbReference>
<feature type="binding site" evidence="2">
    <location>
        <position position="264"/>
    </location>
    <ligand>
        <name>Zn(2+)</name>
        <dbReference type="ChEBI" id="CHEBI:29105"/>
    </ligand>
</feature>
<comment type="cofactor">
    <cofactor evidence="2">
        <name>Zn(2+)</name>
        <dbReference type="ChEBI" id="CHEBI:29105"/>
    </cofactor>
    <text evidence="2">Binds 1 zinc ion per subunit.</text>
</comment>
<dbReference type="AlphaFoldDB" id="A0A9D1A1U6"/>
<feature type="compositionally biased region" description="Basic and acidic residues" evidence="3">
    <location>
        <begin position="302"/>
        <end position="312"/>
    </location>
</feature>
<reference evidence="5" key="1">
    <citation type="submission" date="2020-10" db="EMBL/GenBank/DDBJ databases">
        <authorList>
            <person name="Gilroy R."/>
        </authorList>
    </citation>
    <scope>NUCLEOTIDE SEQUENCE</scope>
    <source>
        <strain evidence="5">ChiGjej1B1-2707</strain>
    </source>
</reference>
<keyword evidence="2" id="KW-0378">Hydrolase</keyword>
<dbReference type="EMBL" id="DVGB01000100">
    <property type="protein sequence ID" value="HIR02249.1"/>
    <property type="molecule type" value="Genomic_DNA"/>
</dbReference>
<dbReference type="NCBIfam" id="TIGR00157">
    <property type="entry name" value="ribosome small subunit-dependent GTPase A"/>
    <property type="match status" value="1"/>
</dbReference>
<dbReference type="GO" id="GO:0042274">
    <property type="term" value="P:ribosomal small subunit biogenesis"/>
    <property type="evidence" value="ECO:0007669"/>
    <property type="project" value="UniProtKB-UniRule"/>
</dbReference>
<feature type="binding site" evidence="2">
    <location>
        <begin position="122"/>
        <end position="125"/>
    </location>
    <ligand>
        <name>GTP</name>
        <dbReference type="ChEBI" id="CHEBI:37565"/>
    </ligand>
</feature>
<feature type="domain" description="EngC GTPase" evidence="4">
    <location>
        <begin position="83"/>
        <end position="234"/>
    </location>
</feature>
<comment type="function">
    <text evidence="2">One of several proteins that assist in the late maturation steps of the functional core of the 30S ribosomal subunit. Helps release RbfA from mature subunits. May play a role in the assembly of ribosomal proteins into the subunit. Circularly permuted GTPase that catalyzes slow GTP hydrolysis, GTPase activity is stimulated by the 30S ribosomal subunit.</text>
</comment>
<dbReference type="Gene3D" id="3.40.50.300">
    <property type="entry name" value="P-loop containing nucleotide triphosphate hydrolases"/>
    <property type="match status" value="1"/>
</dbReference>
<keyword evidence="1 2" id="KW-0690">Ribosome biogenesis</keyword>
<gene>
    <name evidence="2 5" type="primary">rsgA</name>
    <name evidence="5" type="ORF">IAA69_08335</name>
</gene>
<dbReference type="Pfam" id="PF03193">
    <property type="entry name" value="RsgA_GTPase"/>
    <property type="match status" value="1"/>
</dbReference>
<evidence type="ECO:0000313" key="6">
    <source>
        <dbReference type="Proteomes" id="UP000824261"/>
    </source>
</evidence>
<comment type="similarity">
    <text evidence="2">Belongs to the TRAFAC class YlqF/YawG GTPase family. RsgA subfamily.</text>
</comment>
<dbReference type="InterPro" id="IPR027417">
    <property type="entry name" value="P-loop_NTPase"/>
</dbReference>
<dbReference type="GO" id="GO:0046872">
    <property type="term" value="F:metal ion binding"/>
    <property type="evidence" value="ECO:0007669"/>
    <property type="project" value="UniProtKB-KW"/>
</dbReference>
<dbReference type="HAMAP" id="MF_01820">
    <property type="entry name" value="GTPase_RsgA"/>
    <property type="match status" value="1"/>
</dbReference>
<proteinExistence type="inferred from homology"/>
<reference evidence="5" key="2">
    <citation type="journal article" date="2021" name="PeerJ">
        <title>Extensive microbial diversity within the chicken gut microbiome revealed by metagenomics and culture.</title>
        <authorList>
            <person name="Gilroy R."/>
            <person name="Ravi A."/>
            <person name="Getino M."/>
            <person name="Pursley I."/>
            <person name="Horton D.L."/>
            <person name="Alikhan N.F."/>
            <person name="Baker D."/>
            <person name="Gharbi K."/>
            <person name="Hall N."/>
            <person name="Watson M."/>
            <person name="Adriaenssens E.M."/>
            <person name="Foster-Nyarko E."/>
            <person name="Jarju S."/>
            <person name="Secka A."/>
            <person name="Antonio M."/>
            <person name="Oren A."/>
            <person name="Chaudhuri R.R."/>
            <person name="La Ragione R."/>
            <person name="Hildebrand F."/>
            <person name="Pallen M.J."/>
        </authorList>
    </citation>
    <scope>NUCLEOTIDE SEQUENCE</scope>
    <source>
        <strain evidence="5">ChiGjej1B1-2707</strain>
    </source>
</reference>
<dbReference type="InterPro" id="IPR012340">
    <property type="entry name" value="NA-bd_OB-fold"/>
</dbReference>
<feature type="compositionally biased region" description="Basic residues" evidence="3">
    <location>
        <begin position="313"/>
        <end position="329"/>
    </location>
</feature>
<dbReference type="InterPro" id="IPR010914">
    <property type="entry name" value="RsgA_GTPase_dom"/>
</dbReference>
<evidence type="ECO:0000259" key="4">
    <source>
        <dbReference type="PROSITE" id="PS50936"/>
    </source>
</evidence>
<name>A0A9D1A1U6_9ACTN</name>
<keyword evidence="2" id="KW-0963">Cytoplasm</keyword>
<dbReference type="GO" id="GO:0019843">
    <property type="term" value="F:rRNA binding"/>
    <property type="evidence" value="ECO:0007669"/>
    <property type="project" value="UniProtKB-KW"/>
</dbReference>
<dbReference type="Proteomes" id="UP000824261">
    <property type="component" value="Unassembled WGS sequence"/>
</dbReference>
<comment type="caution">
    <text evidence="5">The sequence shown here is derived from an EMBL/GenBank/DDBJ whole genome shotgun (WGS) entry which is preliminary data.</text>
</comment>
<sequence>MQGEVVKLDRGFPLVRVESGAEYRCKHATALVKNERVRAVIGDKVELALPEGNDKALITAILPRRNRFVRKDPTERAQAQVLAANFEHVLVAQPLAEVNLKRLERELVLAFETGADVAVVLTKADLAESEAQLESVRCTVQDFAGKDVPIIVCTEEDPASVEAVRALVPPGETAILLGRSGVGKSSLVNVLVGHEVQETQAVREGDGRGRHTTVSREIVDIPGAGRLVDMPGVRGLALWDAEEGIEAAFADVEALAAGCKFRDCKHENEPGCAVRAAVESGELAKSRLDSYLQLVRETGEVRRRREEAERIRTRTGHPRHRTTRPRKRK</sequence>
<dbReference type="GO" id="GO:0003924">
    <property type="term" value="F:GTPase activity"/>
    <property type="evidence" value="ECO:0007669"/>
    <property type="project" value="UniProtKB-UniRule"/>
</dbReference>
<dbReference type="SUPFAM" id="SSF50249">
    <property type="entry name" value="Nucleic acid-binding proteins"/>
    <property type="match status" value="1"/>
</dbReference>
<keyword evidence="2" id="KW-0862">Zinc</keyword>
<evidence type="ECO:0000256" key="2">
    <source>
        <dbReference type="HAMAP-Rule" id="MF_01820"/>
    </source>
</evidence>
<protein>
    <recommendedName>
        <fullName evidence="2">Small ribosomal subunit biogenesis GTPase RsgA</fullName>
        <ecNumber evidence="2">3.6.1.-</ecNumber>
    </recommendedName>
</protein>
<feature type="region of interest" description="Disordered" evidence="3">
    <location>
        <begin position="302"/>
        <end position="329"/>
    </location>
</feature>
<feature type="binding site" evidence="2">
    <location>
        <position position="266"/>
    </location>
    <ligand>
        <name>Zn(2+)</name>
        <dbReference type="ChEBI" id="CHEBI:29105"/>
    </ligand>
</feature>
<comment type="subunit">
    <text evidence="2">Monomer. Associates with 30S ribosomal subunit, binds 16S rRNA.</text>
</comment>
<feature type="binding site" evidence="2">
    <location>
        <position position="272"/>
    </location>
    <ligand>
        <name>Zn(2+)</name>
        <dbReference type="ChEBI" id="CHEBI:29105"/>
    </ligand>
</feature>
<organism evidence="5 6">
    <name type="scientific">Candidatus Aveggerthella stercoripullorum</name>
    <dbReference type="NCBI Taxonomy" id="2840688"/>
    <lineage>
        <taxon>Bacteria</taxon>
        <taxon>Bacillati</taxon>
        <taxon>Actinomycetota</taxon>
        <taxon>Coriobacteriia</taxon>
        <taxon>Eggerthellales</taxon>
        <taxon>Eggerthellaceae</taxon>
        <taxon>Eggerthellaceae incertae sedis</taxon>
        <taxon>Candidatus Aveggerthella</taxon>
    </lineage>
</organism>
<keyword evidence="2" id="KW-0342">GTP-binding</keyword>
<evidence type="ECO:0000256" key="1">
    <source>
        <dbReference type="ARBA" id="ARBA00022517"/>
    </source>
</evidence>
<dbReference type="Gene3D" id="1.10.40.50">
    <property type="entry name" value="Probable gtpase engc, domain 3"/>
    <property type="match status" value="1"/>
</dbReference>
<keyword evidence="2" id="KW-0699">rRNA-binding</keyword>
<dbReference type="SUPFAM" id="SSF52540">
    <property type="entry name" value="P-loop containing nucleoside triphosphate hydrolases"/>
    <property type="match status" value="1"/>
</dbReference>
<feature type="binding site" evidence="2">
    <location>
        <begin position="178"/>
        <end position="186"/>
    </location>
    <ligand>
        <name>GTP</name>
        <dbReference type="ChEBI" id="CHEBI:37565"/>
    </ligand>
</feature>
<dbReference type="EC" id="3.6.1.-" evidence="2"/>
<keyword evidence="2" id="KW-0694">RNA-binding</keyword>
<dbReference type="CDD" id="cd01854">
    <property type="entry name" value="YjeQ_EngC"/>
    <property type="match status" value="1"/>
</dbReference>
<dbReference type="InterPro" id="IPR004881">
    <property type="entry name" value="Ribosome_biogen_GTPase_RsgA"/>
</dbReference>
<comment type="subcellular location">
    <subcellularLocation>
        <location evidence="2">Cytoplasm</location>
    </subcellularLocation>
</comment>
<dbReference type="Gene3D" id="2.40.50.140">
    <property type="entry name" value="Nucleic acid-binding proteins"/>
    <property type="match status" value="1"/>
</dbReference>
<evidence type="ECO:0000313" key="5">
    <source>
        <dbReference type="EMBL" id="HIR02249.1"/>
    </source>
</evidence>
<dbReference type="GO" id="GO:0005525">
    <property type="term" value="F:GTP binding"/>
    <property type="evidence" value="ECO:0007669"/>
    <property type="project" value="UniProtKB-UniRule"/>
</dbReference>
<dbReference type="PANTHER" id="PTHR32120">
    <property type="entry name" value="SMALL RIBOSOMAL SUBUNIT BIOGENESIS GTPASE RSGA"/>
    <property type="match status" value="1"/>
</dbReference>
<keyword evidence="2" id="KW-0479">Metal-binding</keyword>